<organism evidence="1">
    <name type="scientific">Arion vulgaris</name>
    <dbReference type="NCBI Taxonomy" id="1028688"/>
    <lineage>
        <taxon>Eukaryota</taxon>
        <taxon>Metazoa</taxon>
        <taxon>Spiralia</taxon>
        <taxon>Lophotrochozoa</taxon>
        <taxon>Mollusca</taxon>
        <taxon>Gastropoda</taxon>
        <taxon>Heterobranchia</taxon>
        <taxon>Euthyneura</taxon>
        <taxon>Panpulmonata</taxon>
        <taxon>Eupulmonata</taxon>
        <taxon>Stylommatophora</taxon>
        <taxon>Helicina</taxon>
        <taxon>Arionoidea</taxon>
        <taxon>Arionidae</taxon>
        <taxon>Arion</taxon>
    </lineage>
</organism>
<accession>A0A0B7ARJ7</accession>
<evidence type="ECO:0000313" key="1">
    <source>
        <dbReference type="EMBL" id="CEK83217.1"/>
    </source>
</evidence>
<proteinExistence type="predicted"/>
<reference evidence="1" key="1">
    <citation type="submission" date="2014-12" db="EMBL/GenBank/DDBJ databases">
        <title>Insight into the proteome of Arion vulgaris.</title>
        <authorList>
            <person name="Aradska J."/>
            <person name="Bulat T."/>
            <person name="Smidak R."/>
            <person name="Sarate P."/>
            <person name="Gangsoo J."/>
            <person name="Sialana F."/>
            <person name="Bilban M."/>
            <person name="Lubec G."/>
        </authorList>
    </citation>
    <scope>NUCLEOTIDE SEQUENCE</scope>
    <source>
        <tissue evidence="1">Skin</tissue>
    </source>
</reference>
<feature type="non-terminal residue" evidence="1">
    <location>
        <position position="1"/>
    </location>
</feature>
<gene>
    <name evidence="1" type="primary">ORF135875</name>
</gene>
<protein>
    <submittedName>
        <fullName evidence="1">Uncharacterized protein</fullName>
    </submittedName>
</protein>
<name>A0A0B7ARJ7_9EUPU</name>
<sequence>KCSHACETVQHVLLECTRLQKTRQELFPPHPSVPNTHLWLPHTTAENKILQFGASCTRVKTCITRLKN</sequence>
<dbReference type="EMBL" id="HACG01036352">
    <property type="protein sequence ID" value="CEK83217.1"/>
    <property type="molecule type" value="Transcribed_RNA"/>
</dbReference>
<dbReference type="AlphaFoldDB" id="A0A0B7ARJ7"/>